<evidence type="ECO:0000313" key="3">
    <source>
        <dbReference type="Proteomes" id="UP000642748"/>
    </source>
</evidence>
<evidence type="ECO:0008006" key="4">
    <source>
        <dbReference type="Google" id="ProtNLM"/>
    </source>
</evidence>
<accession>A0A8J3VNH9</accession>
<dbReference type="InterPro" id="IPR021527">
    <property type="entry name" value="DUF2795"/>
</dbReference>
<dbReference type="AlphaFoldDB" id="A0A8J3VNH9"/>
<protein>
    <recommendedName>
        <fullName evidence="4">DUF2795 domain-containing protein</fullName>
    </recommendedName>
</protein>
<keyword evidence="3" id="KW-1185">Reference proteome</keyword>
<dbReference type="EMBL" id="BONZ01000012">
    <property type="protein sequence ID" value="GIH12852.1"/>
    <property type="molecule type" value="Genomic_DNA"/>
</dbReference>
<feature type="region of interest" description="Disordered" evidence="1">
    <location>
        <begin position="1"/>
        <end position="73"/>
    </location>
</feature>
<dbReference type="Proteomes" id="UP000642748">
    <property type="component" value="Unassembled WGS sequence"/>
</dbReference>
<proteinExistence type="predicted"/>
<dbReference type="Pfam" id="PF11387">
    <property type="entry name" value="DUF2795"/>
    <property type="match status" value="1"/>
</dbReference>
<evidence type="ECO:0000256" key="1">
    <source>
        <dbReference type="SAM" id="MobiDB-lite"/>
    </source>
</evidence>
<comment type="caution">
    <text evidence="2">The sequence shown here is derived from an EMBL/GenBank/DDBJ whole genome shotgun (WGS) entry which is preliminary data.</text>
</comment>
<gene>
    <name evidence="2" type="ORF">Raf01_10240</name>
</gene>
<sequence>MDRGSSKHGPRLDDQMASETRGVVQGQPANSRAEEWHEPEPSAEDQPNNSLIPELTAGHEGGAPDGMTPNEREARSRLGRYLTRSAFPADRSTLTAAARAAHAPDDVVAALTRLAPDELYNTVSEVWAALGGAPDRGSRF</sequence>
<name>A0A8J3VNH9_9ACTN</name>
<feature type="compositionally biased region" description="Basic and acidic residues" evidence="1">
    <location>
        <begin position="1"/>
        <end position="14"/>
    </location>
</feature>
<dbReference type="RefSeq" id="WP_203916563.1">
    <property type="nucleotide sequence ID" value="NZ_BONZ01000012.1"/>
</dbReference>
<organism evidence="2 3">
    <name type="scientific">Rugosimonospora africana</name>
    <dbReference type="NCBI Taxonomy" id="556532"/>
    <lineage>
        <taxon>Bacteria</taxon>
        <taxon>Bacillati</taxon>
        <taxon>Actinomycetota</taxon>
        <taxon>Actinomycetes</taxon>
        <taxon>Micromonosporales</taxon>
        <taxon>Micromonosporaceae</taxon>
        <taxon>Rugosimonospora</taxon>
    </lineage>
</organism>
<reference evidence="2" key="1">
    <citation type="submission" date="2021-01" db="EMBL/GenBank/DDBJ databases">
        <title>Whole genome shotgun sequence of Rugosimonospora africana NBRC 104875.</title>
        <authorList>
            <person name="Komaki H."/>
            <person name="Tamura T."/>
        </authorList>
    </citation>
    <scope>NUCLEOTIDE SEQUENCE</scope>
    <source>
        <strain evidence="2">NBRC 104875</strain>
    </source>
</reference>
<evidence type="ECO:0000313" key="2">
    <source>
        <dbReference type="EMBL" id="GIH12852.1"/>
    </source>
</evidence>